<comment type="subcellular location">
    <subcellularLocation>
        <location evidence="1 5">Cytoplasm</location>
    </subcellularLocation>
</comment>
<evidence type="ECO:0000256" key="5">
    <source>
        <dbReference type="HAMAP-Rule" id="MF_01114"/>
    </source>
</evidence>
<reference evidence="8 9" key="1">
    <citation type="journal article" date="2020" name="Biotechnol. Biofuels">
        <title>New insights from the biogas microbiome by comprehensive genome-resolved metagenomics of nearly 1600 species originating from multiple anaerobic digesters.</title>
        <authorList>
            <person name="Campanaro S."/>
            <person name="Treu L."/>
            <person name="Rodriguez-R L.M."/>
            <person name="Kovalovszki A."/>
            <person name="Ziels R.M."/>
            <person name="Maus I."/>
            <person name="Zhu X."/>
            <person name="Kougias P.G."/>
            <person name="Basile A."/>
            <person name="Luo G."/>
            <person name="Schluter A."/>
            <person name="Konstantinidis K.T."/>
            <person name="Angelidaki I."/>
        </authorList>
    </citation>
    <scope>NUCLEOTIDE SEQUENCE [LARGE SCALE GENOMIC DNA]</scope>
    <source>
        <strain evidence="8">AS05jafATM_89</strain>
    </source>
</reference>
<dbReference type="Proteomes" id="UP000576550">
    <property type="component" value="Unassembled WGS sequence"/>
</dbReference>
<evidence type="ECO:0000313" key="9">
    <source>
        <dbReference type="Proteomes" id="UP000576550"/>
    </source>
</evidence>
<evidence type="ECO:0000256" key="4">
    <source>
        <dbReference type="ARBA" id="ARBA00022490"/>
    </source>
</evidence>
<feature type="domain" description="RecX second three-helical" evidence="6">
    <location>
        <begin position="121"/>
        <end position="162"/>
    </location>
</feature>
<evidence type="ECO:0000259" key="6">
    <source>
        <dbReference type="Pfam" id="PF02631"/>
    </source>
</evidence>
<dbReference type="GO" id="GO:0006282">
    <property type="term" value="P:regulation of DNA repair"/>
    <property type="evidence" value="ECO:0007669"/>
    <property type="project" value="UniProtKB-UniRule"/>
</dbReference>
<gene>
    <name evidence="5" type="primary">recX</name>
    <name evidence="8" type="ORF">GX533_01480</name>
</gene>
<dbReference type="Pfam" id="PF21981">
    <property type="entry name" value="RecX_HTH3"/>
    <property type="match status" value="1"/>
</dbReference>
<name>A0A832QC17_9BACT</name>
<dbReference type="GO" id="GO:0005737">
    <property type="term" value="C:cytoplasm"/>
    <property type="evidence" value="ECO:0007669"/>
    <property type="project" value="UniProtKB-SubCell"/>
</dbReference>
<accession>A0A832QC17</accession>
<evidence type="ECO:0000256" key="3">
    <source>
        <dbReference type="ARBA" id="ARBA00018111"/>
    </source>
</evidence>
<sequence>MKISALSTQKKDSNRVNMFLDGEFACGISVNTIAKYNLFVDKEITSDEYQEILLSDLEERLFNRAANYLNRAIKSKRQVKTYINTLLIKKKGKWFSHLENEQQRGLVDKVLAKLEEYSYINDGEYAEQFILSRIKNKPRGKEVLLSELLSKGISKELAQEKLDLLVEDEYAMLEQAYRKKFKDAKLQKDDRKKIDYLLRKGFNWSLIETFIENESEKYGRVDTPRR</sequence>
<protein>
    <recommendedName>
        <fullName evidence="3 5">Regulatory protein RecX</fullName>
    </recommendedName>
</protein>
<comment type="similarity">
    <text evidence="2 5">Belongs to the RecX family.</text>
</comment>
<feature type="domain" description="RecX third three-helical" evidence="7">
    <location>
        <begin position="167"/>
        <end position="211"/>
    </location>
</feature>
<proteinExistence type="inferred from homology"/>
<evidence type="ECO:0000313" key="8">
    <source>
        <dbReference type="EMBL" id="HHX99339.1"/>
    </source>
</evidence>
<evidence type="ECO:0000259" key="7">
    <source>
        <dbReference type="Pfam" id="PF21981"/>
    </source>
</evidence>
<dbReference type="PANTHER" id="PTHR33602">
    <property type="entry name" value="REGULATORY PROTEIN RECX FAMILY PROTEIN"/>
    <property type="match status" value="1"/>
</dbReference>
<dbReference type="InterPro" id="IPR003783">
    <property type="entry name" value="Regulatory_RecX"/>
</dbReference>
<dbReference type="AlphaFoldDB" id="A0A832QC17"/>
<dbReference type="PANTHER" id="PTHR33602:SF1">
    <property type="entry name" value="REGULATORY PROTEIN RECX FAMILY PROTEIN"/>
    <property type="match status" value="1"/>
</dbReference>
<dbReference type="Gene3D" id="1.10.10.10">
    <property type="entry name" value="Winged helix-like DNA-binding domain superfamily/Winged helix DNA-binding domain"/>
    <property type="match status" value="3"/>
</dbReference>
<comment type="function">
    <text evidence="5">Modulates RecA activity.</text>
</comment>
<organism evidence="8 9">
    <name type="scientific">Candidatus Dojkabacteria bacterium</name>
    <dbReference type="NCBI Taxonomy" id="2099670"/>
    <lineage>
        <taxon>Bacteria</taxon>
        <taxon>Candidatus Dojkabacteria</taxon>
    </lineage>
</organism>
<keyword evidence="4 5" id="KW-0963">Cytoplasm</keyword>
<dbReference type="InterPro" id="IPR053925">
    <property type="entry name" value="RecX_HTH_3rd"/>
</dbReference>
<dbReference type="InterPro" id="IPR036388">
    <property type="entry name" value="WH-like_DNA-bd_sf"/>
</dbReference>
<evidence type="ECO:0000256" key="1">
    <source>
        <dbReference type="ARBA" id="ARBA00004496"/>
    </source>
</evidence>
<comment type="caution">
    <text evidence="8">The sequence shown here is derived from an EMBL/GenBank/DDBJ whole genome shotgun (WGS) entry which is preliminary data.</text>
</comment>
<dbReference type="Pfam" id="PF02631">
    <property type="entry name" value="RecX_HTH2"/>
    <property type="match status" value="1"/>
</dbReference>
<evidence type="ECO:0000256" key="2">
    <source>
        <dbReference type="ARBA" id="ARBA00009695"/>
    </source>
</evidence>
<dbReference type="EMBL" id="DUTP01000003">
    <property type="protein sequence ID" value="HHX99339.1"/>
    <property type="molecule type" value="Genomic_DNA"/>
</dbReference>
<dbReference type="HAMAP" id="MF_01114">
    <property type="entry name" value="RecX"/>
    <property type="match status" value="1"/>
</dbReference>
<dbReference type="InterPro" id="IPR053924">
    <property type="entry name" value="RecX_HTH_2nd"/>
</dbReference>